<dbReference type="SUPFAM" id="SSF53098">
    <property type="entry name" value="Ribonuclease H-like"/>
    <property type="match status" value="1"/>
</dbReference>
<dbReference type="Proteomes" id="UP000478052">
    <property type="component" value="Unassembled WGS sequence"/>
</dbReference>
<keyword evidence="5" id="KW-0539">Nucleus</keyword>
<accession>A0A6G0VI74</accession>
<dbReference type="AlphaFoldDB" id="A0A6G0VI74"/>
<dbReference type="GO" id="GO:0005634">
    <property type="term" value="C:nucleus"/>
    <property type="evidence" value="ECO:0007669"/>
    <property type="project" value="UniProtKB-SubCell"/>
</dbReference>
<keyword evidence="4" id="KW-0862">Zinc</keyword>
<proteinExistence type="predicted"/>
<comment type="subcellular location">
    <subcellularLocation>
        <location evidence="1">Nucleus</location>
    </subcellularLocation>
</comment>
<name>A0A6G0VI74_APHCR</name>
<dbReference type="PANTHER" id="PTHR46481">
    <property type="entry name" value="ZINC FINGER BED DOMAIN-CONTAINING PROTEIN 4"/>
    <property type="match status" value="1"/>
</dbReference>
<evidence type="ECO:0000256" key="4">
    <source>
        <dbReference type="ARBA" id="ARBA00022833"/>
    </source>
</evidence>
<reference evidence="6 7" key="1">
    <citation type="submission" date="2019-08" db="EMBL/GenBank/DDBJ databases">
        <title>Whole genome of Aphis craccivora.</title>
        <authorList>
            <person name="Voronova N.V."/>
            <person name="Shulinski R.S."/>
            <person name="Bandarenka Y.V."/>
            <person name="Zhorov D.G."/>
            <person name="Warner D."/>
        </authorList>
    </citation>
    <scope>NUCLEOTIDE SEQUENCE [LARGE SCALE GENOMIC DNA]</scope>
    <source>
        <strain evidence="6">180601</strain>
        <tissue evidence="6">Whole Body</tissue>
    </source>
</reference>
<evidence type="ECO:0008006" key="8">
    <source>
        <dbReference type="Google" id="ProtNLM"/>
    </source>
</evidence>
<dbReference type="InterPro" id="IPR012337">
    <property type="entry name" value="RNaseH-like_sf"/>
</dbReference>
<evidence type="ECO:0000256" key="3">
    <source>
        <dbReference type="ARBA" id="ARBA00022771"/>
    </source>
</evidence>
<sequence length="309" mass="35813">MKKAIIDEFGAKKHLPCVAHTINLVVEKAIDKTQEISKTGVKSGGVPVLLFKVREIVKYFKKSTKACDLLRNSQRVEGKKDGQFLKPVLDVRTRWNSSFYMIERFILLASHFSQVLLTESGKTKDIPDMVTSSELRCIEDICSLLRPIEQLTRELSTEKFVMSSKVMPIIFCTRNEIVKQDPTYAIAKHLKVKIIEELDYRFESLDQSTIQSICTILDPRFKDMHFKNPLSNSKAQDKFVQMMDKDTNFYDQIICSTETNVAVRESKNYDLWGLHRTLEQEHKNKRTHMTTSREELKNYLHQSVIGLNE</sequence>
<protein>
    <recommendedName>
        <fullName evidence="8">Zinc finger BED domain-containing protein 4-like</fullName>
    </recommendedName>
</protein>
<keyword evidence="3" id="KW-0863">Zinc-finger</keyword>
<comment type="caution">
    <text evidence="6">The sequence shown here is derived from an EMBL/GenBank/DDBJ whole genome shotgun (WGS) entry which is preliminary data.</text>
</comment>
<evidence type="ECO:0000313" key="7">
    <source>
        <dbReference type="Proteomes" id="UP000478052"/>
    </source>
</evidence>
<dbReference type="EMBL" id="VUJU01017742">
    <property type="protein sequence ID" value="KAF0682174.1"/>
    <property type="molecule type" value="Genomic_DNA"/>
</dbReference>
<dbReference type="PANTHER" id="PTHR46481:SF10">
    <property type="entry name" value="ZINC FINGER BED DOMAIN-CONTAINING PROTEIN 39"/>
    <property type="match status" value="1"/>
</dbReference>
<evidence type="ECO:0000256" key="2">
    <source>
        <dbReference type="ARBA" id="ARBA00022723"/>
    </source>
</evidence>
<organism evidence="6 7">
    <name type="scientific">Aphis craccivora</name>
    <name type="common">Cowpea aphid</name>
    <dbReference type="NCBI Taxonomy" id="307492"/>
    <lineage>
        <taxon>Eukaryota</taxon>
        <taxon>Metazoa</taxon>
        <taxon>Ecdysozoa</taxon>
        <taxon>Arthropoda</taxon>
        <taxon>Hexapoda</taxon>
        <taxon>Insecta</taxon>
        <taxon>Pterygota</taxon>
        <taxon>Neoptera</taxon>
        <taxon>Paraneoptera</taxon>
        <taxon>Hemiptera</taxon>
        <taxon>Sternorrhyncha</taxon>
        <taxon>Aphidomorpha</taxon>
        <taxon>Aphidoidea</taxon>
        <taxon>Aphididae</taxon>
        <taxon>Aphidini</taxon>
        <taxon>Aphis</taxon>
        <taxon>Aphis</taxon>
    </lineage>
</organism>
<dbReference type="OrthoDB" id="2438421at2759"/>
<evidence type="ECO:0000256" key="5">
    <source>
        <dbReference type="ARBA" id="ARBA00023242"/>
    </source>
</evidence>
<gene>
    <name evidence="6" type="ORF">FWK35_00037169</name>
</gene>
<evidence type="ECO:0000256" key="1">
    <source>
        <dbReference type="ARBA" id="ARBA00004123"/>
    </source>
</evidence>
<dbReference type="GO" id="GO:0008270">
    <property type="term" value="F:zinc ion binding"/>
    <property type="evidence" value="ECO:0007669"/>
    <property type="project" value="UniProtKB-KW"/>
</dbReference>
<feature type="non-terminal residue" evidence="6">
    <location>
        <position position="309"/>
    </location>
</feature>
<keyword evidence="2" id="KW-0479">Metal-binding</keyword>
<dbReference type="InterPro" id="IPR052035">
    <property type="entry name" value="ZnF_BED_domain_contain"/>
</dbReference>
<keyword evidence="7" id="KW-1185">Reference proteome</keyword>
<evidence type="ECO:0000313" key="6">
    <source>
        <dbReference type="EMBL" id="KAF0682174.1"/>
    </source>
</evidence>